<accession>A0A4R7BD84</accession>
<evidence type="ECO:0000313" key="2">
    <source>
        <dbReference type="EMBL" id="TDR81915.1"/>
    </source>
</evidence>
<gene>
    <name evidence="2" type="ORF">DFP86_10225</name>
</gene>
<reference evidence="2 3" key="1">
    <citation type="submission" date="2019-03" db="EMBL/GenBank/DDBJ databases">
        <title>Genomic Encyclopedia of Type Strains, Phase III (KMG-III): the genomes of soil and plant-associated and newly described type strains.</title>
        <authorList>
            <person name="Whitman W."/>
        </authorList>
    </citation>
    <scope>NUCLEOTIDE SEQUENCE [LARGE SCALE GENOMIC DNA]</scope>
    <source>
        <strain evidence="2 3">CECT 8976</strain>
    </source>
</reference>
<dbReference type="OrthoDB" id="8588215at2"/>
<keyword evidence="1" id="KW-0732">Signal</keyword>
<evidence type="ECO:0000313" key="3">
    <source>
        <dbReference type="Proteomes" id="UP000295611"/>
    </source>
</evidence>
<feature type="signal peptide" evidence="1">
    <location>
        <begin position="1"/>
        <end position="24"/>
    </location>
</feature>
<name>A0A4R7BD84_9NEIS</name>
<dbReference type="EMBL" id="SNZP01000002">
    <property type="protein sequence ID" value="TDR81915.1"/>
    <property type="molecule type" value="Genomic_DNA"/>
</dbReference>
<dbReference type="Proteomes" id="UP000295611">
    <property type="component" value="Unassembled WGS sequence"/>
</dbReference>
<sequence length="296" mass="31154">MPDLRLTFRAISLVLALSSSALHAETFTLDLGAALKEGIKNALQGNADSSSSAETGNYLVPGHYDASDRNFERSLTIHPGGKFELEVMEKGSAANLHSGSGSGQLVFKAGQWQYTEGICTMMLAPAPSAVQVHLQSCASTFGDVPFDGRYRLKGKQTANASTATAANKNKKLAAQLNCQKLNLGNHGVGDLLANATRQPQSQIWNHEIVVPGSYTFGGLPIQSVNLSEVDGGFLALFVEGDALAIKSAIKKAHLAGDSTVVMLRKVGEANGYAFPGKPAGQPYVQCTVKGTESGMD</sequence>
<dbReference type="RefSeq" id="WP_133678359.1">
    <property type="nucleotide sequence ID" value="NZ_SNZP01000002.1"/>
</dbReference>
<protein>
    <submittedName>
        <fullName evidence="2">Uncharacterized protein</fullName>
    </submittedName>
</protein>
<keyword evidence="3" id="KW-1185">Reference proteome</keyword>
<feature type="chain" id="PRO_5020665237" evidence="1">
    <location>
        <begin position="25"/>
        <end position="296"/>
    </location>
</feature>
<dbReference type="AlphaFoldDB" id="A0A4R7BD84"/>
<proteinExistence type="predicted"/>
<evidence type="ECO:0000256" key="1">
    <source>
        <dbReference type="SAM" id="SignalP"/>
    </source>
</evidence>
<organism evidence="2 3">
    <name type="scientific">Paludibacterium purpuratum</name>
    <dbReference type="NCBI Taxonomy" id="1144873"/>
    <lineage>
        <taxon>Bacteria</taxon>
        <taxon>Pseudomonadati</taxon>
        <taxon>Pseudomonadota</taxon>
        <taxon>Betaproteobacteria</taxon>
        <taxon>Neisseriales</taxon>
        <taxon>Chromobacteriaceae</taxon>
        <taxon>Paludibacterium</taxon>
    </lineage>
</organism>
<comment type="caution">
    <text evidence="2">The sequence shown here is derived from an EMBL/GenBank/DDBJ whole genome shotgun (WGS) entry which is preliminary data.</text>
</comment>